<feature type="compositionally biased region" description="Basic and acidic residues" evidence="1">
    <location>
        <begin position="952"/>
        <end position="970"/>
    </location>
</feature>
<feature type="region of interest" description="Disordered" evidence="1">
    <location>
        <begin position="1"/>
        <end position="45"/>
    </location>
</feature>
<evidence type="ECO:0000313" key="3">
    <source>
        <dbReference type="EMBL" id="CRK22578.1"/>
    </source>
</evidence>
<reference evidence="3 4" key="1">
    <citation type="submission" date="2015-05" db="EMBL/GenBank/DDBJ databases">
        <authorList>
            <person name="Wang D.B."/>
            <person name="Wang M."/>
        </authorList>
    </citation>
    <scope>NUCLEOTIDE SEQUENCE [LARGE SCALE GENOMIC DNA]</scope>
    <source>
        <strain evidence="3">VL1</strain>
    </source>
</reference>
<feature type="compositionally biased region" description="Pro residues" evidence="1">
    <location>
        <begin position="864"/>
        <end position="886"/>
    </location>
</feature>
<evidence type="ECO:0000313" key="4">
    <source>
        <dbReference type="Proteomes" id="UP000044602"/>
    </source>
</evidence>
<feature type="compositionally biased region" description="Basic and acidic residues" evidence="1">
    <location>
        <begin position="548"/>
        <end position="579"/>
    </location>
</feature>
<feature type="compositionally biased region" description="Basic and acidic residues" evidence="1">
    <location>
        <begin position="722"/>
        <end position="734"/>
    </location>
</feature>
<feature type="compositionally biased region" description="Low complexity" evidence="1">
    <location>
        <begin position="811"/>
        <end position="822"/>
    </location>
</feature>
<organism evidence="3 4">
    <name type="scientific">Verticillium longisporum</name>
    <name type="common">Verticillium dahliae var. longisporum</name>
    <dbReference type="NCBI Taxonomy" id="100787"/>
    <lineage>
        <taxon>Eukaryota</taxon>
        <taxon>Fungi</taxon>
        <taxon>Dikarya</taxon>
        <taxon>Ascomycota</taxon>
        <taxon>Pezizomycotina</taxon>
        <taxon>Sordariomycetes</taxon>
        <taxon>Hypocreomycetidae</taxon>
        <taxon>Glomerellales</taxon>
        <taxon>Plectosphaerellaceae</taxon>
        <taxon>Verticillium</taxon>
    </lineage>
</organism>
<dbReference type="SUPFAM" id="SSF55729">
    <property type="entry name" value="Acyl-CoA N-acyltransferases (Nat)"/>
    <property type="match status" value="1"/>
</dbReference>
<feature type="compositionally biased region" description="Low complexity" evidence="1">
    <location>
        <begin position="131"/>
        <end position="141"/>
    </location>
</feature>
<feature type="compositionally biased region" description="Polar residues" evidence="1">
    <location>
        <begin position="686"/>
        <end position="698"/>
    </location>
</feature>
<accession>A0A0G4LKQ6</accession>
<feature type="compositionally biased region" description="Polar residues" evidence="1">
    <location>
        <begin position="238"/>
        <end position="263"/>
    </location>
</feature>
<dbReference type="InterPro" id="IPR016181">
    <property type="entry name" value="Acyl_CoA_acyltransferase"/>
</dbReference>
<feature type="compositionally biased region" description="Polar residues" evidence="1">
    <location>
        <begin position="494"/>
        <end position="527"/>
    </location>
</feature>
<feature type="compositionally biased region" description="Pro residues" evidence="1">
    <location>
        <begin position="742"/>
        <end position="755"/>
    </location>
</feature>
<keyword evidence="4" id="KW-1185">Reference proteome</keyword>
<proteinExistence type="predicted"/>
<feature type="region of interest" description="Disordered" evidence="1">
    <location>
        <begin position="321"/>
        <end position="342"/>
    </location>
</feature>
<feature type="region of interest" description="Disordered" evidence="1">
    <location>
        <begin position="130"/>
        <end position="150"/>
    </location>
</feature>
<feature type="compositionally biased region" description="Basic and acidic residues" evidence="1">
    <location>
        <begin position="531"/>
        <end position="541"/>
    </location>
</feature>
<feature type="region of interest" description="Disordered" evidence="1">
    <location>
        <begin position="1074"/>
        <end position="1106"/>
    </location>
</feature>
<feature type="compositionally biased region" description="Low complexity" evidence="1">
    <location>
        <begin position="675"/>
        <end position="685"/>
    </location>
</feature>
<feature type="compositionally biased region" description="Basic and acidic residues" evidence="1">
    <location>
        <begin position="36"/>
        <end position="45"/>
    </location>
</feature>
<sequence length="1303" mass="142073">MNRFRTKKKTKEEAPPRVSNDSDSPAPFRLFGKNKKTTEEEPKKEIDLATALPSSDDFRTSLLMTGLSARFSMLKEQDDPTSRIGKASDDSVLFPKRQSRMLDFGFGPGLGDIAEVESIRGKAPFARMDSFHSSEGSTSGSIMDRAKPVDGNNLFGGRQKIYKLPSGGASTKNIDGGMSGRALYGDDVAMSSFQRWRQIEKGRQPSTGEGQDQVNLSIDIPRAESPPAADVHRKRETNSSMSSAPSVGRNSTAATSVTSQPNAMSKDWQLTGASSHSTAATPALERSVTRTRRLYETGLLNDLHEQQNSALSRMDTLSRQRNLGSRTPDMPNAPSPTTGLFTDRFGDRKLLAKASAPNLRSMSPPMTASSMGTLDFGTRVPSIPESKTAFGTDVAAPLSPPISESEERSPLNIQPNDLGKATSMGVFNKPAQQYDETNSPDDSPTLGPTTGLSGIVRQHLRSDSDASSIYGGPVSSSLNAPKSMYGQYDPNGMSDLSISSNPWDSQSPDWQSSYFDSSQSKLDSRINTIEGRPKQERKEEAMPAPSDARLRSETRHAEEKEDDFARHLADGARRVRERLTSYVESDSRSVSPQPSEREPLPSRSNPLHLLISKSSRGSLVDRSREREPAPPPPKVNKMLGIGASTMSSSPSPSKRSFDFESKDPLSPMEEEPERSSPSKQEQQQSIDETAVSTPQSASKDVQEVEEDKEEGMHAGLRAFRQARRELQKLKETETQQRYQSPSGPPPMPPSAPAPRPVTNRERPQGHRSPSRERRPPPVAYQPRPSQESSYGGGTPQSSRPSSRTERDRSGSENSNGSRSQSRPARLRNTSAPHEGLAPGTNGGSPRAMLRSPGLPGTDIRHSPIMPPRGHPPSAPPSGPLPGPPPGHFDRSVSGNLRFQPQHRGGYDSSQASPVSSMAPIPSPLMNSSAQAPPVQLPRRPSAPPTPNLEGGGFHKLDESTKRAVRKRDISEPTFVSSTSRVPTVNLPEEARSRSGSRSGTRSRSGSLLATASTPNLHALANNPAHAPPLPPINPKRRNMLGFRGGRKAEDEMAGDSPQMPFAPHHAIHLQNDGNSAFSISDEDEGGARDRRRLRKATSEANGMNCRATLPPSLSPFPQALRLAPYIWTHPYTLLSPSTCYVLDDGNGRAVGYCIGCSDVKAFGAEYGRYVKEVLEPSAEVEAPRSRDFREPWAINGEVNEQALLQLAHDFDMAVLQGKEILWGTHRATMHIDLLEEWQAKGWGRKLVEAFVESLRKQKGYEQGIHIGIAGDNGKVVAFYEKVGFRLQPGGEKWGGFWMLKDLE</sequence>
<feature type="compositionally biased region" description="Polar residues" evidence="1">
    <location>
        <begin position="973"/>
        <end position="982"/>
    </location>
</feature>
<dbReference type="Gene3D" id="3.40.630.30">
    <property type="match status" value="1"/>
</dbReference>
<gene>
    <name evidence="3" type="ORF">BN1708_013457</name>
</gene>
<feature type="compositionally biased region" description="Low complexity" evidence="1">
    <location>
        <begin position="993"/>
        <end position="1006"/>
    </location>
</feature>
<feature type="region of interest" description="Disordered" evidence="1">
    <location>
        <begin position="218"/>
        <end position="264"/>
    </location>
</feature>
<feature type="region of interest" description="Disordered" evidence="1">
    <location>
        <begin position="385"/>
        <end position="1040"/>
    </location>
</feature>
<feature type="compositionally biased region" description="Low complexity" evidence="1">
    <location>
        <begin position="1014"/>
        <end position="1024"/>
    </location>
</feature>
<dbReference type="Proteomes" id="UP000044602">
    <property type="component" value="Unassembled WGS sequence"/>
</dbReference>
<feature type="compositionally biased region" description="Basic and acidic residues" evidence="1">
    <location>
        <begin position="619"/>
        <end position="628"/>
    </location>
</feature>
<dbReference type="STRING" id="100787.A0A0G4LKQ6"/>
<dbReference type="InterPro" id="IPR000182">
    <property type="entry name" value="GNAT_dom"/>
</dbReference>
<evidence type="ECO:0000259" key="2">
    <source>
        <dbReference type="PROSITE" id="PS51186"/>
    </source>
</evidence>
<dbReference type="PROSITE" id="PS51186">
    <property type="entry name" value="GNAT"/>
    <property type="match status" value="1"/>
</dbReference>
<evidence type="ECO:0000256" key="1">
    <source>
        <dbReference type="SAM" id="MobiDB-lite"/>
    </source>
</evidence>
<feature type="compositionally biased region" description="Polar residues" evidence="1">
    <location>
        <begin position="430"/>
        <end position="452"/>
    </location>
</feature>
<name>A0A0G4LKQ6_VERLO</name>
<dbReference type="EMBL" id="CVQH01014335">
    <property type="protein sequence ID" value="CRK22578.1"/>
    <property type="molecule type" value="Genomic_DNA"/>
</dbReference>
<feature type="compositionally biased region" description="Polar residues" evidence="1">
    <location>
        <begin position="582"/>
        <end position="594"/>
    </location>
</feature>
<dbReference type="GO" id="GO:0016747">
    <property type="term" value="F:acyltransferase activity, transferring groups other than amino-acyl groups"/>
    <property type="evidence" value="ECO:0007669"/>
    <property type="project" value="InterPro"/>
</dbReference>
<dbReference type="Pfam" id="PF00583">
    <property type="entry name" value="Acetyltransf_1"/>
    <property type="match status" value="1"/>
</dbReference>
<feature type="domain" description="N-acetyltransferase" evidence="2">
    <location>
        <begin position="1157"/>
        <end position="1303"/>
    </location>
</feature>
<feature type="compositionally biased region" description="Polar residues" evidence="1">
    <location>
        <begin position="783"/>
        <end position="801"/>
    </location>
</feature>
<protein>
    <recommendedName>
        <fullName evidence="2">N-acetyltransferase domain-containing protein</fullName>
    </recommendedName>
</protein>
<feature type="compositionally biased region" description="Basic and acidic residues" evidence="1">
    <location>
        <begin position="758"/>
        <end position="775"/>
    </location>
</feature>